<protein>
    <recommendedName>
        <fullName evidence="6">SH3b domain-containing protein</fullName>
    </recommendedName>
</protein>
<feature type="domain" description="PEGA" evidence="3">
    <location>
        <begin position="130"/>
        <end position="194"/>
    </location>
</feature>
<evidence type="ECO:0000259" key="2">
    <source>
        <dbReference type="Pfam" id="PF08239"/>
    </source>
</evidence>
<name>A0A2H0X9K2_UNCKA</name>
<evidence type="ECO:0000259" key="3">
    <source>
        <dbReference type="Pfam" id="PF08308"/>
    </source>
</evidence>
<keyword evidence="1" id="KW-0812">Transmembrane</keyword>
<organism evidence="4 5">
    <name type="scientific">candidate division WWE3 bacterium CG08_land_8_20_14_0_20_43_13</name>
    <dbReference type="NCBI Taxonomy" id="1975087"/>
    <lineage>
        <taxon>Bacteria</taxon>
        <taxon>Katanobacteria</taxon>
    </lineage>
</organism>
<feature type="domain" description="SH3b" evidence="2">
    <location>
        <begin position="332"/>
        <end position="380"/>
    </location>
</feature>
<gene>
    <name evidence="4" type="ORF">COT52_01675</name>
</gene>
<dbReference type="Proteomes" id="UP000231414">
    <property type="component" value="Unassembled WGS sequence"/>
</dbReference>
<accession>A0A2H0X9K2</accession>
<reference evidence="5" key="1">
    <citation type="submission" date="2017-09" db="EMBL/GenBank/DDBJ databases">
        <title>Depth-based differentiation of microbial function through sediment-hosted aquifers and enrichment of novel symbionts in the deep terrestrial subsurface.</title>
        <authorList>
            <person name="Probst A.J."/>
            <person name="Ladd B."/>
            <person name="Jarett J.K."/>
            <person name="Geller-Mcgrath D.E."/>
            <person name="Sieber C.M.K."/>
            <person name="Emerson J.B."/>
            <person name="Anantharaman K."/>
            <person name="Thomas B.C."/>
            <person name="Malmstrom R."/>
            <person name="Stieglmeier M."/>
            <person name="Klingl A."/>
            <person name="Woyke T."/>
            <person name="Ryan C.M."/>
            <person name="Banfield J.F."/>
        </authorList>
    </citation>
    <scope>NUCLEOTIDE SEQUENCE [LARGE SCALE GENOMIC DNA]</scope>
</reference>
<proteinExistence type="predicted"/>
<keyword evidence="1" id="KW-1133">Transmembrane helix</keyword>
<dbReference type="EMBL" id="PEYW01000025">
    <property type="protein sequence ID" value="PIS20849.1"/>
    <property type="molecule type" value="Genomic_DNA"/>
</dbReference>
<dbReference type="AlphaFoldDB" id="A0A2H0X9K2"/>
<dbReference type="Pfam" id="PF08239">
    <property type="entry name" value="SH3_3"/>
    <property type="match status" value="1"/>
</dbReference>
<feature type="transmembrane region" description="Helical" evidence="1">
    <location>
        <begin position="6"/>
        <end position="28"/>
    </location>
</feature>
<evidence type="ECO:0008006" key="6">
    <source>
        <dbReference type="Google" id="ProtNLM"/>
    </source>
</evidence>
<keyword evidence="1" id="KW-0472">Membrane</keyword>
<evidence type="ECO:0000313" key="5">
    <source>
        <dbReference type="Proteomes" id="UP000231414"/>
    </source>
</evidence>
<evidence type="ECO:0000256" key="1">
    <source>
        <dbReference type="SAM" id="Phobius"/>
    </source>
</evidence>
<comment type="caution">
    <text evidence="4">The sequence shown here is derived from an EMBL/GenBank/DDBJ whole genome shotgun (WGS) entry which is preliminary data.</text>
</comment>
<sequence length="382" mass="42075">MNKELLVKLIPVAIIVVGTGILSVIFFGKGQLRISSPKKAGLQVESLSQEKLEVFIDGQLKGTTPFLDDNLKPGRISLELKSTQGSYATSLDLYENTRTTVLRQVSASPILSGGEVVWLEKIAVSGQSRLNVIGTPEGAKVFLEENEVGTIPYISETMDSGTYLIRITAPNYKEEVVRVSLQDGYQLTAEITLPIIPVPQGELKKMPEHETSYWSIFDLSSSNNNLTPLPASWVKAVSLYYQSNPLPARFDFYFDYQGNFYDKDGALVNFSDSTAVKPEPLAGQIFVLGYLGNANDQKISNSAEESLSILAQLLGEKFGLKVKILPTAHGWLRVRSTPNGTEVARVNEGEQYTLLEEVTGWVKIQVSDQLTGWVSSEFISKL</sequence>
<dbReference type="InterPro" id="IPR013229">
    <property type="entry name" value="PEGA"/>
</dbReference>
<dbReference type="Pfam" id="PF08308">
    <property type="entry name" value="PEGA"/>
    <property type="match status" value="1"/>
</dbReference>
<dbReference type="Gene3D" id="2.30.30.40">
    <property type="entry name" value="SH3 Domains"/>
    <property type="match status" value="1"/>
</dbReference>
<evidence type="ECO:0000313" key="4">
    <source>
        <dbReference type="EMBL" id="PIS20849.1"/>
    </source>
</evidence>
<dbReference type="InterPro" id="IPR003646">
    <property type="entry name" value="SH3-like_bac-type"/>
</dbReference>